<comment type="similarity">
    <text evidence="1">Belongs to the SorC transcriptional regulatory family.</text>
</comment>
<dbReference type="Proteomes" id="UP001501690">
    <property type="component" value="Unassembled WGS sequence"/>
</dbReference>
<dbReference type="InterPro" id="IPR037171">
    <property type="entry name" value="NagB/RpiA_transferase-like"/>
</dbReference>
<gene>
    <name evidence="6" type="ORF">GCM10009808_17620</name>
</gene>
<evidence type="ECO:0000313" key="6">
    <source>
        <dbReference type="EMBL" id="GAA1700421.1"/>
    </source>
</evidence>
<sequence>MSQNRNFDAHLSGAGDDRALLAAVARAFYLDDKSQVEIANELEISRFKVARLLTRARDEGVVSITINDRGLPDTALAARLGAALGIRSCHVVRSHGDEDAVREQIGATAATLLSDTLAPDEVLGVTWGRTLLATTSQLVHVPRISIVQLTGVVAGDISSSPIEVARQVSRRSGGRVYPIFSPLYVQDRETAVGLRSHPDIGAAMELFPKVTTAVLSVGAWDPPDSQIKDVLPIDALANAIAGGCVADIAGILLKEDGTPVDPTFEERCVNISLDQLKRIPRVIAVAGGSAKADAIRAVARGGLISELVTDHALAEAVLTGMDA</sequence>
<comment type="caution">
    <text evidence="6">The sequence shown here is derived from an EMBL/GenBank/DDBJ whole genome shotgun (WGS) entry which is preliminary data.</text>
</comment>
<dbReference type="InterPro" id="IPR007324">
    <property type="entry name" value="Sugar-bd_dom_put"/>
</dbReference>
<reference evidence="6 7" key="1">
    <citation type="journal article" date="2019" name="Int. J. Syst. Evol. Microbiol.">
        <title>The Global Catalogue of Microorganisms (GCM) 10K type strain sequencing project: providing services to taxonomists for standard genome sequencing and annotation.</title>
        <authorList>
            <consortium name="The Broad Institute Genomics Platform"/>
            <consortium name="The Broad Institute Genome Sequencing Center for Infectious Disease"/>
            <person name="Wu L."/>
            <person name="Ma J."/>
        </authorList>
    </citation>
    <scope>NUCLEOTIDE SEQUENCE [LARGE SCALE GENOMIC DNA]</scope>
    <source>
        <strain evidence="6 7">JCM 15577</strain>
    </source>
</reference>
<evidence type="ECO:0000256" key="1">
    <source>
        <dbReference type="ARBA" id="ARBA00010466"/>
    </source>
</evidence>
<accession>A0ABN2I8G9</accession>
<keyword evidence="3" id="KW-0238">DNA-binding</keyword>
<evidence type="ECO:0000313" key="7">
    <source>
        <dbReference type="Proteomes" id="UP001501690"/>
    </source>
</evidence>
<evidence type="ECO:0000256" key="4">
    <source>
        <dbReference type="ARBA" id="ARBA00023163"/>
    </source>
</evidence>
<dbReference type="PANTHER" id="PTHR34294:SF1">
    <property type="entry name" value="TRANSCRIPTIONAL REGULATOR LSRR"/>
    <property type="match status" value="1"/>
</dbReference>
<evidence type="ECO:0000256" key="3">
    <source>
        <dbReference type="ARBA" id="ARBA00023125"/>
    </source>
</evidence>
<keyword evidence="4" id="KW-0804">Transcription</keyword>
<dbReference type="EMBL" id="BAAAPL010000002">
    <property type="protein sequence ID" value="GAA1700421.1"/>
    <property type="molecule type" value="Genomic_DNA"/>
</dbReference>
<keyword evidence="7" id="KW-1185">Reference proteome</keyword>
<dbReference type="SUPFAM" id="SSF100950">
    <property type="entry name" value="NagB/RpiA/CoA transferase-like"/>
    <property type="match status" value="1"/>
</dbReference>
<evidence type="ECO:0000256" key="2">
    <source>
        <dbReference type="ARBA" id="ARBA00023015"/>
    </source>
</evidence>
<protein>
    <submittedName>
        <fullName evidence="6">Sugar-binding domain-containing protein</fullName>
    </submittedName>
</protein>
<organism evidence="6 7">
    <name type="scientific">Microbacterium sediminicola</name>
    <dbReference type="NCBI Taxonomy" id="415210"/>
    <lineage>
        <taxon>Bacteria</taxon>
        <taxon>Bacillati</taxon>
        <taxon>Actinomycetota</taxon>
        <taxon>Actinomycetes</taxon>
        <taxon>Micrococcales</taxon>
        <taxon>Microbacteriaceae</taxon>
        <taxon>Microbacterium</taxon>
    </lineage>
</organism>
<evidence type="ECO:0000259" key="5">
    <source>
        <dbReference type="Pfam" id="PF04198"/>
    </source>
</evidence>
<dbReference type="RefSeq" id="WP_344071675.1">
    <property type="nucleotide sequence ID" value="NZ_BAAAPL010000002.1"/>
</dbReference>
<dbReference type="Gene3D" id="3.40.50.1360">
    <property type="match status" value="1"/>
</dbReference>
<keyword evidence="2" id="KW-0805">Transcription regulation</keyword>
<dbReference type="InterPro" id="IPR051054">
    <property type="entry name" value="SorC_transcr_regulators"/>
</dbReference>
<name>A0ABN2I8G9_9MICO</name>
<dbReference type="Pfam" id="PF04198">
    <property type="entry name" value="Sugar-bind"/>
    <property type="match status" value="1"/>
</dbReference>
<dbReference type="Gene3D" id="1.10.10.10">
    <property type="entry name" value="Winged helix-like DNA-binding domain superfamily/Winged helix DNA-binding domain"/>
    <property type="match status" value="1"/>
</dbReference>
<dbReference type="InterPro" id="IPR036388">
    <property type="entry name" value="WH-like_DNA-bd_sf"/>
</dbReference>
<proteinExistence type="inferred from homology"/>
<feature type="domain" description="Sugar-binding" evidence="5">
    <location>
        <begin position="74"/>
        <end position="318"/>
    </location>
</feature>
<dbReference type="PANTHER" id="PTHR34294">
    <property type="entry name" value="TRANSCRIPTIONAL REGULATOR-RELATED"/>
    <property type="match status" value="1"/>
</dbReference>